<keyword evidence="1" id="KW-0175">Coiled coil</keyword>
<feature type="compositionally biased region" description="Polar residues" evidence="2">
    <location>
        <begin position="266"/>
        <end position="277"/>
    </location>
</feature>
<evidence type="ECO:0000313" key="3">
    <source>
        <dbReference type="EMBL" id="KAJ3440770.1"/>
    </source>
</evidence>
<gene>
    <name evidence="3" type="ORF">M0812_14443</name>
</gene>
<dbReference type="AlphaFoldDB" id="A0AAV7ZLA0"/>
<feature type="coiled-coil region" evidence="1">
    <location>
        <begin position="362"/>
        <end position="396"/>
    </location>
</feature>
<accession>A0AAV7ZLA0</accession>
<evidence type="ECO:0000313" key="4">
    <source>
        <dbReference type="Proteomes" id="UP001146793"/>
    </source>
</evidence>
<evidence type="ECO:0000256" key="1">
    <source>
        <dbReference type="SAM" id="Coils"/>
    </source>
</evidence>
<feature type="region of interest" description="Disordered" evidence="2">
    <location>
        <begin position="170"/>
        <end position="197"/>
    </location>
</feature>
<feature type="compositionally biased region" description="Low complexity" evidence="2">
    <location>
        <begin position="293"/>
        <end position="305"/>
    </location>
</feature>
<feature type="region of interest" description="Disordered" evidence="2">
    <location>
        <begin position="266"/>
        <end position="311"/>
    </location>
</feature>
<protein>
    <recommendedName>
        <fullName evidence="5">VASt domain-containing protein</fullName>
    </recommendedName>
</protein>
<organism evidence="3 4">
    <name type="scientific">Anaeramoeba flamelloides</name>
    <dbReference type="NCBI Taxonomy" id="1746091"/>
    <lineage>
        <taxon>Eukaryota</taxon>
        <taxon>Metamonada</taxon>
        <taxon>Anaeramoebidae</taxon>
        <taxon>Anaeramoeba</taxon>
    </lineage>
</organism>
<proteinExistence type="predicted"/>
<reference evidence="3" key="1">
    <citation type="submission" date="2022-08" db="EMBL/GenBank/DDBJ databases">
        <title>Novel sulphate-reducing endosymbionts in the free-living metamonad Anaeramoeba.</title>
        <authorList>
            <person name="Jerlstrom-Hultqvist J."/>
            <person name="Cepicka I."/>
            <person name="Gallot-Lavallee L."/>
            <person name="Salas-Leiva D."/>
            <person name="Curtis B.A."/>
            <person name="Zahonova K."/>
            <person name="Pipaliya S."/>
            <person name="Dacks J."/>
            <person name="Roger A.J."/>
        </authorList>
    </citation>
    <scope>NUCLEOTIDE SEQUENCE</scope>
    <source>
        <strain evidence="3">Busselton2</strain>
    </source>
</reference>
<comment type="caution">
    <text evidence="3">The sequence shown here is derived from an EMBL/GenBank/DDBJ whole genome shotgun (WGS) entry which is preliminary data.</text>
</comment>
<name>A0AAV7ZLA0_9EUKA</name>
<sequence length="500" mass="58484">MEQTSELKKKFGCSTVEFFNQYFSFGFTLNFLKECGHEEISITQWDHDKERIITYKNKSFSSTIFQAFNAKNITQEKQRYSVEDETNYIVESNFQIKGTNEESFLIQTTYKILPTTNSNCEVKITAEIICNKLDLKNTYEAILKDKWEEILESWLFYSYNHLKLKTSSGTINTPNKPSNLRKQNRNSSKINTPNINTHNLKTPKTSNYGFLGGNFTQETPSEFYEFSSPDSNDFSDFSYSPQSNTIPPNFFEAGDTIMKTRIKQTPIRSRLQNQTTIKKNKINRKLDLENKKQNQNQNKNQNSKQFYNFPNKSRRQNIKFMMSSLGSEQSPISNELSGYLKDKEKEKQKSNLNNAILFTEENENEQIQFNELSENLEDVEKQFNEKDKEANKLLDKEFETALEEKIQRILKSQKRIEHVLIKLKENNIEINLPNEGRTGLQIKKTLRSFFKYSLVSGVSIFATYATISILNDEELKNYSFWNKAIKKVSNLIPKKNQIQK</sequence>
<dbReference type="Proteomes" id="UP001146793">
    <property type="component" value="Unassembled WGS sequence"/>
</dbReference>
<evidence type="ECO:0000256" key="2">
    <source>
        <dbReference type="SAM" id="MobiDB-lite"/>
    </source>
</evidence>
<evidence type="ECO:0008006" key="5">
    <source>
        <dbReference type="Google" id="ProtNLM"/>
    </source>
</evidence>
<dbReference type="EMBL" id="JANTQA010000030">
    <property type="protein sequence ID" value="KAJ3440770.1"/>
    <property type="molecule type" value="Genomic_DNA"/>
</dbReference>